<dbReference type="KEGG" id="vcy:IX92_06955"/>
<reference evidence="4 6" key="3">
    <citation type="submission" date="2019-09" db="EMBL/GenBank/DDBJ databases">
        <title>Draft genome sequencing and comparative genomics of hatchery-associated Vibrios.</title>
        <authorList>
            <person name="Kehlet-Delgado H."/>
            <person name="Mueller R.S."/>
        </authorList>
    </citation>
    <scope>NUCLEOTIDE SEQUENCE [LARGE SCALE GENOMIC DNA]</scope>
    <source>
        <strain evidence="4 6">09-121-3</strain>
    </source>
</reference>
<name>A0A097QKA0_9VIBR</name>
<reference evidence="3" key="2">
    <citation type="journal article" date="2015" name="BMC Genomics">
        <title>Genome mining reveals unlocked bioactive potential of marine Gram-negative bacteria.</title>
        <authorList>
            <person name="Machado H."/>
            <person name="Sonnenschein E.C."/>
            <person name="Melchiorsen J."/>
            <person name="Gram L."/>
        </authorList>
    </citation>
    <scope>NUCLEOTIDE SEQUENCE</scope>
    <source>
        <strain evidence="3">S2052</strain>
    </source>
</reference>
<dbReference type="EMBL" id="CP009617">
    <property type="protein sequence ID" value="AIW18798.1"/>
    <property type="molecule type" value="Genomic_DNA"/>
</dbReference>
<evidence type="ECO:0000313" key="4">
    <source>
        <dbReference type="EMBL" id="NOJ25819.1"/>
    </source>
</evidence>
<gene>
    <name evidence="4" type="ORF">F0238_24155</name>
    <name evidence="2" type="ORF">IX92_06955</name>
    <name evidence="3" type="ORF">TW71_00235</name>
</gene>
<dbReference type="KEGG" id="vct:JV59_31575"/>
<dbReference type="RefSeq" id="WP_019276071.1">
    <property type="nucleotide sequence ID" value="NZ_CP009264.1"/>
</dbReference>
<sequence>MQKISLIALLIGSTFPAMAANNPNIEFMTHITCKMGGCTMVCTSAEGKKDVKAKGINSADVVTYKSGTVQHNLVVGFQKVVVTSPAGTESCTLNNIDKIENQ</sequence>
<evidence type="ECO:0000256" key="1">
    <source>
        <dbReference type="SAM" id="SignalP"/>
    </source>
</evidence>
<dbReference type="Proteomes" id="UP000576645">
    <property type="component" value="Unassembled WGS sequence"/>
</dbReference>
<organism evidence="3">
    <name type="scientific">Vibrio coralliilyticus</name>
    <dbReference type="NCBI Taxonomy" id="190893"/>
    <lineage>
        <taxon>Bacteria</taxon>
        <taxon>Pseudomonadati</taxon>
        <taxon>Pseudomonadota</taxon>
        <taxon>Gammaproteobacteria</taxon>
        <taxon>Vibrionales</taxon>
        <taxon>Vibrionaceae</taxon>
        <taxon>Vibrio</taxon>
    </lineage>
</organism>
<keyword evidence="5" id="KW-1185">Reference proteome</keyword>
<evidence type="ECO:0000313" key="2">
    <source>
        <dbReference type="EMBL" id="AIW18798.1"/>
    </source>
</evidence>
<protein>
    <submittedName>
        <fullName evidence="3">Uncharacterized protein</fullName>
    </submittedName>
</protein>
<dbReference type="GeneID" id="93942178"/>
<proteinExistence type="predicted"/>
<evidence type="ECO:0000313" key="5">
    <source>
        <dbReference type="Proteomes" id="UP000030081"/>
    </source>
</evidence>
<dbReference type="EMBL" id="VTXP01000021">
    <property type="protein sequence ID" value="NOJ25819.1"/>
    <property type="molecule type" value="Genomic_DNA"/>
</dbReference>
<accession>A0A097QKA0</accession>
<dbReference type="Proteomes" id="UP000030081">
    <property type="component" value="Chromosome 1"/>
</dbReference>
<evidence type="ECO:0000313" key="6">
    <source>
        <dbReference type="Proteomes" id="UP000576645"/>
    </source>
</evidence>
<feature type="signal peptide" evidence="1">
    <location>
        <begin position="1"/>
        <end position="19"/>
    </location>
</feature>
<dbReference type="EMBL" id="JXXR01000001">
    <property type="protein sequence ID" value="KJY77501.1"/>
    <property type="molecule type" value="Genomic_DNA"/>
</dbReference>
<keyword evidence="1" id="KW-0732">Signal</keyword>
<feature type="chain" id="PRO_5011342985" evidence="1">
    <location>
        <begin position="20"/>
        <end position="102"/>
    </location>
</feature>
<evidence type="ECO:0000313" key="3">
    <source>
        <dbReference type="EMBL" id="KJY77501.1"/>
    </source>
</evidence>
<dbReference type="AlphaFoldDB" id="A0A097QKA0"/>
<reference evidence="2 5" key="1">
    <citation type="submission" date="2014-10" db="EMBL/GenBank/DDBJ databases">
        <title>The Complete Genome Sequence for the Shellfish Pathogen Vibrio coralliilyticus RE98 Isolated from a Shellfish Hatchery.</title>
        <authorList>
            <person name="Richards G.P."/>
            <person name="Bono J.L."/>
            <person name="Watson M.A."/>
            <person name="Needleman D.S."/>
        </authorList>
    </citation>
    <scope>NUCLEOTIDE SEQUENCE [LARGE SCALE GENOMIC DNA]</scope>
    <source>
        <strain evidence="2 5">RE98</strain>
    </source>
</reference>